<dbReference type="Pfam" id="PF03780">
    <property type="entry name" value="Asp23"/>
    <property type="match status" value="1"/>
</dbReference>
<sequence length="285" mass="32059">MRVVGFVGPSGTGKSHRAVWVARERGIDFIIDDGLLIRGAQIIAGKSAKKEKTKIGSIKCALFTDDDHADDVKTAIRQYNPEGILILGTSDGMVEAIAKRLELPEVTEKVYIHQVATEFEIKQALTTRREQGKHVIPVPTFEIKKDFSGYFLDPLQIFRRKGKGRFQLIGEKSVVRPTFSYLGNYTISDYTIYQIVDYVVSNIEGVNKISRFRVENHPEGIYIEMDLVLVYGCQIRELLRKVQQKVIDEVEKLTALNIQSLNITAKSLVLEPNKALDSKRGDSSS</sequence>
<protein>
    <submittedName>
        <fullName evidence="2">Alkaline shock family protein YloU</fullName>
    </submittedName>
</protein>
<evidence type="ECO:0000313" key="2">
    <source>
        <dbReference type="EMBL" id="PFH04026.1"/>
    </source>
</evidence>
<dbReference type="RefSeq" id="WP_003514144.1">
    <property type="nucleotide sequence ID" value="NZ_CP013828.1"/>
</dbReference>
<reference evidence="2 3" key="1">
    <citation type="submission" date="2017-09" db="EMBL/GenBank/DDBJ databases">
        <title>Evaluation of Pacific Biosciences Sequencing Technology to Finishing C. thermocellum Genome Sequences.</title>
        <authorList>
            <person name="Brown S."/>
        </authorList>
    </citation>
    <scope>NUCLEOTIDE SEQUENCE [LARGE SCALE GENOMIC DNA]</scope>
    <source>
        <strain evidence="2 3">AD2</strain>
    </source>
</reference>
<gene>
    <name evidence="2" type="ORF">M972_112848</name>
</gene>
<evidence type="ECO:0000313" key="3">
    <source>
        <dbReference type="Proteomes" id="UP000223596"/>
    </source>
</evidence>
<proteinExistence type="inferred from homology"/>
<name>A0AB36TK73_ACETH</name>
<dbReference type="EMBL" id="PDBW01000001">
    <property type="protein sequence ID" value="PFH04026.1"/>
    <property type="molecule type" value="Genomic_DNA"/>
</dbReference>
<dbReference type="SUPFAM" id="SSF52540">
    <property type="entry name" value="P-loop containing nucleoside triphosphate hydrolases"/>
    <property type="match status" value="1"/>
</dbReference>
<comment type="caution">
    <text evidence="2">The sequence shown here is derived from an EMBL/GenBank/DDBJ whole genome shotgun (WGS) entry which is preliminary data.</text>
</comment>
<comment type="similarity">
    <text evidence="1">Belongs to the asp23 family.</text>
</comment>
<dbReference type="Proteomes" id="UP000223596">
    <property type="component" value="Unassembled WGS sequence"/>
</dbReference>
<evidence type="ECO:0000256" key="1">
    <source>
        <dbReference type="ARBA" id="ARBA00005721"/>
    </source>
</evidence>
<dbReference type="AlphaFoldDB" id="A0AB36TK73"/>
<dbReference type="GeneID" id="35803423"/>
<dbReference type="InterPro" id="IPR027417">
    <property type="entry name" value="P-loop_NTPase"/>
</dbReference>
<dbReference type="InterPro" id="IPR005531">
    <property type="entry name" value="Asp23"/>
</dbReference>
<accession>A0AB36TK73</accession>
<organism evidence="2 3">
    <name type="scientific">Acetivibrio thermocellus AD2</name>
    <dbReference type="NCBI Taxonomy" id="1138384"/>
    <lineage>
        <taxon>Bacteria</taxon>
        <taxon>Bacillati</taxon>
        <taxon>Bacillota</taxon>
        <taxon>Clostridia</taxon>
        <taxon>Eubacteriales</taxon>
        <taxon>Oscillospiraceae</taxon>
        <taxon>Acetivibrio</taxon>
    </lineage>
</organism>